<comment type="caution">
    <text evidence="1">The sequence shown here is derived from an EMBL/GenBank/DDBJ whole genome shotgun (WGS) entry which is preliminary data.</text>
</comment>
<dbReference type="Proteomes" id="UP001320245">
    <property type="component" value="Unassembled WGS sequence"/>
</dbReference>
<dbReference type="EMBL" id="JAJSPL020000042">
    <property type="protein sequence ID" value="KAK7734754.1"/>
    <property type="molecule type" value="Genomic_DNA"/>
</dbReference>
<name>A0AAN9U0I0_9PEZI</name>
<proteinExistence type="predicted"/>
<dbReference type="AlphaFoldDB" id="A0AAN9U0I0"/>
<accession>A0AAN9U0I0</accession>
<evidence type="ECO:0000313" key="1">
    <source>
        <dbReference type="EMBL" id="KAK7734754.1"/>
    </source>
</evidence>
<keyword evidence="2" id="KW-1185">Reference proteome</keyword>
<evidence type="ECO:0000313" key="2">
    <source>
        <dbReference type="Proteomes" id="UP001320245"/>
    </source>
</evidence>
<reference evidence="1 2" key="1">
    <citation type="journal article" date="2023" name="PLoS ONE">
        <title>Cytospora paraplurivora sp. nov. isolated from orchards with fruit tree decline syndrome in Ontario, Canada.</title>
        <authorList>
            <person name="Ilyukhin E."/>
            <person name="Nguyen H.D.T."/>
            <person name="Castle A.J."/>
            <person name="Ellouze W."/>
        </authorList>
    </citation>
    <scope>NUCLEOTIDE SEQUENCE [LARGE SCALE GENOMIC DNA]</scope>
    <source>
        <strain evidence="1 2">FDS-564</strain>
    </source>
</reference>
<protein>
    <recommendedName>
        <fullName evidence="3">F-box domain-containing protein</fullName>
    </recommendedName>
</protein>
<gene>
    <name evidence="1" type="ORF">SLS53_007860</name>
</gene>
<evidence type="ECO:0008006" key="3">
    <source>
        <dbReference type="Google" id="ProtNLM"/>
    </source>
</evidence>
<organism evidence="1 2">
    <name type="scientific">Cytospora paraplurivora</name>
    <dbReference type="NCBI Taxonomy" id="2898453"/>
    <lineage>
        <taxon>Eukaryota</taxon>
        <taxon>Fungi</taxon>
        <taxon>Dikarya</taxon>
        <taxon>Ascomycota</taxon>
        <taxon>Pezizomycotina</taxon>
        <taxon>Sordariomycetes</taxon>
        <taxon>Sordariomycetidae</taxon>
        <taxon>Diaporthales</taxon>
        <taxon>Cytosporaceae</taxon>
        <taxon>Cytospora</taxon>
    </lineage>
</organism>
<sequence length="433" mass="49271">MSSPYQPAPAALQRVAVGAATRQEQANTMADTKRSDLLSLPVEIKLMIAEKLPDAKSVGALMMTCKKMYETLGAEQEDTRMVQAVLLSRGAQGFVGLTQAVTTVTMPPISTSVFASADNMIKAIRASRGDRPVTIDNENNNFDFNAFAQLYQPHSQGATVQGRMRMVRMVGELLLEPGSVIGGSCIPNPQDIQAWRKDKTIASLTLAQARQLVGLGQYVHRFSIWYFNMNHIAWRFPHFGPSSEKSMKEFENALWLFEAYCHVLGGDYWWKRWQHSVHLESFVRAFRRASGPPGRLRTVHRFFVGVVECKLEWLAWKWMAPTTQCKCRQPQLFRNCTPCRSRCVEGALSMGLAAVWRIMEAKVNNLEGLSECFVWEDDLPRQHPYFLQYFLNVEEEPWFDTLKNIEEVWYPPHVRQSSRGRCLKTSEVDGADH</sequence>